<evidence type="ECO:0000313" key="6">
    <source>
        <dbReference type="Proteomes" id="UP001212841"/>
    </source>
</evidence>
<dbReference type="GO" id="GO:0000266">
    <property type="term" value="P:mitochondrial fission"/>
    <property type="evidence" value="ECO:0007669"/>
    <property type="project" value="TreeGrafter"/>
</dbReference>
<organism evidence="5 6">
    <name type="scientific">Rhizophlyctis rosea</name>
    <dbReference type="NCBI Taxonomy" id="64517"/>
    <lineage>
        <taxon>Eukaryota</taxon>
        <taxon>Fungi</taxon>
        <taxon>Fungi incertae sedis</taxon>
        <taxon>Chytridiomycota</taxon>
        <taxon>Chytridiomycota incertae sedis</taxon>
        <taxon>Chytridiomycetes</taxon>
        <taxon>Rhizophlyctidales</taxon>
        <taxon>Rhizophlyctidaceae</taxon>
        <taxon>Rhizophlyctis</taxon>
    </lineage>
</organism>
<dbReference type="GO" id="GO:0003924">
    <property type="term" value="F:GTPase activity"/>
    <property type="evidence" value="ECO:0007669"/>
    <property type="project" value="InterPro"/>
</dbReference>
<dbReference type="GO" id="GO:0016020">
    <property type="term" value="C:membrane"/>
    <property type="evidence" value="ECO:0007669"/>
    <property type="project" value="TreeGrafter"/>
</dbReference>
<dbReference type="GO" id="GO:0005874">
    <property type="term" value="C:microtubule"/>
    <property type="evidence" value="ECO:0007669"/>
    <property type="project" value="TreeGrafter"/>
</dbReference>
<dbReference type="Pfam" id="PF01031">
    <property type="entry name" value="Dynamin_M"/>
    <property type="match status" value="2"/>
</dbReference>
<evidence type="ECO:0000256" key="2">
    <source>
        <dbReference type="ARBA" id="ARBA00023134"/>
    </source>
</evidence>
<dbReference type="GO" id="GO:0005525">
    <property type="term" value="F:GTP binding"/>
    <property type="evidence" value="ECO:0007669"/>
    <property type="project" value="InterPro"/>
</dbReference>
<dbReference type="CDD" id="cd08771">
    <property type="entry name" value="DLP_1"/>
    <property type="match status" value="1"/>
</dbReference>
<dbReference type="PANTHER" id="PTHR11566:SF21">
    <property type="entry name" value="DYNAMIN RELATED PROTEIN 1, ISOFORM A"/>
    <property type="match status" value="1"/>
</dbReference>
<comment type="caution">
    <text evidence="5">The sequence shown here is derived from an EMBL/GenBank/DDBJ whole genome shotgun (WGS) entry which is preliminary data.</text>
</comment>
<keyword evidence="1" id="KW-0547">Nucleotide-binding</keyword>
<dbReference type="GO" id="GO:0008017">
    <property type="term" value="F:microtubule binding"/>
    <property type="evidence" value="ECO:0007669"/>
    <property type="project" value="TreeGrafter"/>
</dbReference>
<dbReference type="Gene3D" id="3.40.50.300">
    <property type="entry name" value="P-loop containing nucleotide triphosphate hydrolases"/>
    <property type="match status" value="1"/>
</dbReference>
<evidence type="ECO:0000256" key="3">
    <source>
        <dbReference type="SAM" id="MobiDB-lite"/>
    </source>
</evidence>
<sequence length="666" mass="74263">MTRWGPWSLASSVLTSSYSPVANQHTPQNPADTDSDEDYYDTPEAKPSPPTPPVKYPAPIDTPILLKQHSSHQTLKMASRPRHTPSLSRSSAESIDTHSMSAETFLANSKYADRARKLQKMVNNMRDAGAHMDLDLPTVVVCGNQSVGKSSVLEAICGVELPRAEGTCTRSVTEVRLSTAGEGDQQPWSCTLKLRYEYDSHSRPLKSMKEVPFGPPITSKSDVEISVRRAQKALLNPSVDPDRYLSYRFDDSSAATRDKEAHSNELKFTRNIVCVEIKGAATNLTLIDLPGIIRSVDRKEDSGYIDVVQELVRHYIEKERAIIVATITCKDEMDNQAIVHMAKEVDPYGLRTLGVLTKPDTIEPGTHDRWLQVLLGQNWSLQLGYWVVKNPSKSELDKHITFEDARKREEYFFSSQQPWAGLRPQLDRFGVDSLRRELSRQLTILTDASLPDMKARTEEAMRTVQTELDKLPPALGDNARIELLGLVRHFCTLVNYSIQAQQDFRGFYQRVHRLFEEFRNNLAGSRPVFAIDKKPIPPSAPPTPSGLISSSISSISSVLPSPFFSSSPATPTKPTASSDSDPPTINLKKPLTTNDVKKIIETQKGRELQGYSPYGAFTYVISQFQEEWEGHAVGLLQKVAEELGGLVGKLVEEVFGRFPNLSGQVR</sequence>
<evidence type="ECO:0000313" key="5">
    <source>
        <dbReference type="EMBL" id="KAJ3034290.1"/>
    </source>
</evidence>
<dbReference type="GO" id="GO:0016559">
    <property type="term" value="P:peroxisome fission"/>
    <property type="evidence" value="ECO:0007669"/>
    <property type="project" value="TreeGrafter"/>
</dbReference>
<keyword evidence="2" id="KW-0342">GTP-binding</keyword>
<feature type="region of interest" description="Disordered" evidence="3">
    <location>
        <begin position="16"/>
        <end position="96"/>
    </location>
</feature>
<feature type="compositionally biased region" description="Low complexity" evidence="3">
    <location>
        <begin position="566"/>
        <end position="585"/>
    </location>
</feature>
<dbReference type="InterPro" id="IPR022812">
    <property type="entry name" value="Dynamin"/>
</dbReference>
<evidence type="ECO:0000259" key="4">
    <source>
        <dbReference type="PROSITE" id="PS51718"/>
    </source>
</evidence>
<dbReference type="PRINTS" id="PR00195">
    <property type="entry name" value="DYNAMIN"/>
</dbReference>
<dbReference type="PANTHER" id="PTHR11566">
    <property type="entry name" value="DYNAMIN"/>
    <property type="match status" value="1"/>
</dbReference>
<dbReference type="GO" id="GO:0006897">
    <property type="term" value="P:endocytosis"/>
    <property type="evidence" value="ECO:0007669"/>
    <property type="project" value="TreeGrafter"/>
</dbReference>
<proteinExistence type="predicted"/>
<gene>
    <name evidence="5" type="ORF">HK097_004558</name>
</gene>
<dbReference type="Gene3D" id="1.20.120.1240">
    <property type="entry name" value="Dynamin, middle domain"/>
    <property type="match status" value="1"/>
</dbReference>
<protein>
    <recommendedName>
        <fullName evidence="4">Dynamin-type G domain-containing protein</fullName>
    </recommendedName>
</protein>
<dbReference type="Pfam" id="PF00350">
    <property type="entry name" value="Dynamin_N"/>
    <property type="match status" value="1"/>
</dbReference>
<dbReference type="Proteomes" id="UP001212841">
    <property type="component" value="Unassembled WGS sequence"/>
</dbReference>
<reference evidence="5" key="1">
    <citation type="submission" date="2020-05" db="EMBL/GenBank/DDBJ databases">
        <title>Phylogenomic resolution of chytrid fungi.</title>
        <authorList>
            <person name="Stajich J.E."/>
            <person name="Amses K."/>
            <person name="Simmons R."/>
            <person name="Seto K."/>
            <person name="Myers J."/>
            <person name="Bonds A."/>
            <person name="Quandt C.A."/>
            <person name="Barry K."/>
            <person name="Liu P."/>
            <person name="Grigoriev I."/>
            <person name="Longcore J.E."/>
            <person name="James T.Y."/>
        </authorList>
    </citation>
    <scope>NUCLEOTIDE SEQUENCE</scope>
    <source>
        <strain evidence="5">JEL0318</strain>
    </source>
</reference>
<dbReference type="SMART" id="SM00053">
    <property type="entry name" value="DYNc"/>
    <property type="match status" value="1"/>
</dbReference>
<dbReference type="AlphaFoldDB" id="A0AAD5S8Q3"/>
<feature type="region of interest" description="Disordered" evidence="3">
    <location>
        <begin position="566"/>
        <end position="588"/>
    </location>
</feature>
<dbReference type="SUPFAM" id="SSF52540">
    <property type="entry name" value="P-loop containing nucleoside triphosphate hydrolases"/>
    <property type="match status" value="1"/>
</dbReference>
<dbReference type="InterPro" id="IPR001401">
    <property type="entry name" value="Dynamin_GTPase"/>
</dbReference>
<dbReference type="InterPro" id="IPR000375">
    <property type="entry name" value="Dynamin_stalk"/>
</dbReference>
<evidence type="ECO:0000256" key="1">
    <source>
        <dbReference type="ARBA" id="ARBA00022741"/>
    </source>
</evidence>
<dbReference type="InterPro" id="IPR027417">
    <property type="entry name" value="P-loop_NTPase"/>
</dbReference>
<feature type="compositionally biased region" description="Polar residues" evidence="3">
    <location>
        <begin position="85"/>
        <end position="96"/>
    </location>
</feature>
<feature type="compositionally biased region" description="Polar residues" evidence="3">
    <location>
        <begin position="23"/>
        <end position="32"/>
    </location>
</feature>
<dbReference type="GO" id="GO:0005739">
    <property type="term" value="C:mitochondrion"/>
    <property type="evidence" value="ECO:0007669"/>
    <property type="project" value="TreeGrafter"/>
</dbReference>
<name>A0AAD5S8Q3_9FUNG</name>
<dbReference type="InterPro" id="IPR030381">
    <property type="entry name" value="G_DYNAMIN_dom"/>
</dbReference>
<feature type="compositionally biased region" description="Pro residues" evidence="3">
    <location>
        <begin position="46"/>
        <end position="56"/>
    </location>
</feature>
<feature type="domain" description="Dynamin-type G" evidence="4">
    <location>
        <begin position="133"/>
        <end position="451"/>
    </location>
</feature>
<dbReference type="GO" id="GO:0048312">
    <property type="term" value="P:intracellular distribution of mitochondria"/>
    <property type="evidence" value="ECO:0007669"/>
    <property type="project" value="TreeGrafter"/>
</dbReference>
<keyword evidence="6" id="KW-1185">Reference proteome</keyword>
<dbReference type="EMBL" id="JADGJD010002180">
    <property type="protein sequence ID" value="KAJ3034290.1"/>
    <property type="molecule type" value="Genomic_DNA"/>
</dbReference>
<dbReference type="PROSITE" id="PS51718">
    <property type="entry name" value="G_DYNAMIN_2"/>
    <property type="match status" value="1"/>
</dbReference>
<dbReference type="InterPro" id="IPR045063">
    <property type="entry name" value="Dynamin_N"/>
</dbReference>
<accession>A0AAD5S8Q3</accession>